<keyword evidence="1" id="KW-1133">Transmembrane helix</keyword>
<dbReference type="GO" id="GO:0016020">
    <property type="term" value="C:membrane"/>
    <property type="evidence" value="ECO:0007669"/>
    <property type="project" value="InterPro"/>
</dbReference>
<evidence type="ECO:0000256" key="1">
    <source>
        <dbReference type="SAM" id="Phobius"/>
    </source>
</evidence>
<organism evidence="3">
    <name type="scientific">Rheinheimera sp. BAL341</name>
    <dbReference type="NCBI Taxonomy" id="1708203"/>
    <lineage>
        <taxon>Bacteria</taxon>
        <taxon>Pseudomonadati</taxon>
        <taxon>Pseudomonadota</taxon>
        <taxon>Gammaproteobacteria</taxon>
        <taxon>Chromatiales</taxon>
        <taxon>Chromatiaceae</taxon>
        <taxon>Rheinheimera</taxon>
    </lineage>
</organism>
<dbReference type="InterPro" id="IPR050640">
    <property type="entry name" value="Bact_2-comp_sensor_kinase"/>
</dbReference>
<protein>
    <submittedName>
        <fullName evidence="3">Two-component system sensor protein</fullName>
    </submittedName>
</protein>
<dbReference type="GO" id="GO:0000155">
    <property type="term" value="F:phosphorelay sensor kinase activity"/>
    <property type="evidence" value="ECO:0007669"/>
    <property type="project" value="InterPro"/>
</dbReference>
<keyword evidence="1" id="KW-0812">Transmembrane</keyword>
<proteinExistence type="predicted"/>
<dbReference type="Pfam" id="PF06580">
    <property type="entry name" value="His_kinase"/>
    <property type="match status" value="1"/>
</dbReference>
<evidence type="ECO:0000313" key="3">
    <source>
        <dbReference type="EMBL" id="VHO02574.1"/>
    </source>
</evidence>
<dbReference type="PANTHER" id="PTHR34220">
    <property type="entry name" value="SENSOR HISTIDINE KINASE YPDA"/>
    <property type="match status" value="1"/>
</dbReference>
<dbReference type="SUPFAM" id="SSF55874">
    <property type="entry name" value="ATPase domain of HSP90 chaperone/DNA topoisomerase II/histidine kinase"/>
    <property type="match status" value="1"/>
</dbReference>
<dbReference type="InterPro" id="IPR010559">
    <property type="entry name" value="Sig_transdc_His_kin_internal"/>
</dbReference>
<feature type="transmembrane region" description="Helical" evidence="1">
    <location>
        <begin position="82"/>
        <end position="105"/>
    </location>
</feature>
<dbReference type="AlphaFoldDB" id="A0A486XJ79"/>
<feature type="transmembrane region" description="Helical" evidence="1">
    <location>
        <begin position="111"/>
        <end position="139"/>
    </location>
</feature>
<dbReference type="PANTHER" id="PTHR34220:SF7">
    <property type="entry name" value="SENSOR HISTIDINE KINASE YPDA"/>
    <property type="match status" value="1"/>
</dbReference>
<name>A0A486XJ79_9GAMM</name>
<evidence type="ECO:0000259" key="2">
    <source>
        <dbReference type="Pfam" id="PF06580"/>
    </source>
</evidence>
<reference evidence="3" key="1">
    <citation type="submission" date="2019-04" db="EMBL/GenBank/DDBJ databases">
        <authorList>
            <person name="Brambilla D."/>
        </authorList>
    </citation>
    <scope>NUCLEOTIDE SEQUENCE</scope>
    <source>
        <strain evidence="3">BAL1</strain>
    </source>
</reference>
<keyword evidence="1" id="KW-0472">Membrane</keyword>
<sequence length="343" mass="38375">MRLQWSLPVLQLPYLCRGHFVLRLVVLAQAVAVVLAFSPGITADPWYRLGIISLFVHWVALLTTGCFCYWRNALNRLKSEFLLLSCISIFMLCTLAISLSAYYWLAQQQIYLVHGLMAFLLGNILISLIISVIAIQFFIIHSEKNQQVRAQSEAELTALQARIEPHFLFNSLNTVAELTQVNPDAAEKALIDLAALFRAALHAGETVSLAEELDLARQYLSLEQWRLGSRMQIEWQQPDVLPTLRLPALTVQPLLENAVRHGIEPSMQAATLQISVIESRQAVTLVITNPIVSTHQRRSGNGIALANIQKRLQLHYGSAAKLHSAVSDGQYRVKLVLPKETVV</sequence>
<feature type="domain" description="Signal transduction histidine kinase internal region" evidence="2">
    <location>
        <begin position="154"/>
        <end position="230"/>
    </location>
</feature>
<feature type="transmembrane region" description="Helical" evidence="1">
    <location>
        <begin position="20"/>
        <end position="41"/>
    </location>
</feature>
<accession>A0A486XJ79</accession>
<dbReference type="Gene3D" id="3.30.565.10">
    <property type="entry name" value="Histidine kinase-like ATPase, C-terminal domain"/>
    <property type="match status" value="1"/>
</dbReference>
<dbReference type="InterPro" id="IPR036890">
    <property type="entry name" value="HATPase_C_sf"/>
</dbReference>
<feature type="transmembrane region" description="Helical" evidence="1">
    <location>
        <begin position="47"/>
        <end position="70"/>
    </location>
</feature>
<gene>
    <name evidence="3" type="ORF">BAL341_916</name>
</gene>
<dbReference type="EMBL" id="CAAJGR010000072">
    <property type="protein sequence ID" value="VHO02574.1"/>
    <property type="molecule type" value="Genomic_DNA"/>
</dbReference>